<sequence length="374" mass="41088">MVSAQHANRMFARASTLTNLGLAPGRPCRRGTSTVPQSACRSVPRRRSSSLPIRISRLLTVFHPPNRSRRALHCTILSRSTTTSCIIDSSDRLFLPRPPSLCASYSVHTSSRAMFGFSSKRRREHGDLADVDYNASHERKKFCPLALRSSPNTAQKPSFAEAHQVASRIGLSTITPVESSDEEDGDNGYSATNRLSRSTAQSHSLRTGMEIDSGEESFPSAWTAAANHDGGIQPSPIPNNMINQSLTISERHDSMDTRNPLAPARRDEPTPEKIHDPAPWQDQRLPSPVSESEDGFPSSINSVSDTDMNYNISHAASSPADATSSWQSSAGLHARPDHVTKPRNKKITFSMGFRADCEKCHRKVPGHYSHIIRA</sequence>
<dbReference type="VEuPathDB" id="FungiDB:P170DRAFT_11931"/>
<proteinExistence type="predicted"/>
<feature type="region of interest" description="Disordered" evidence="1">
    <location>
        <begin position="252"/>
        <end position="343"/>
    </location>
</feature>
<feature type="region of interest" description="Disordered" evidence="1">
    <location>
        <begin position="174"/>
        <end position="205"/>
    </location>
</feature>
<accession>A0A2I2GN18</accession>
<organism evidence="2 3">
    <name type="scientific">Aspergillus steynii IBT 23096</name>
    <dbReference type="NCBI Taxonomy" id="1392250"/>
    <lineage>
        <taxon>Eukaryota</taxon>
        <taxon>Fungi</taxon>
        <taxon>Dikarya</taxon>
        <taxon>Ascomycota</taxon>
        <taxon>Pezizomycotina</taxon>
        <taxon>Eurotiomycetes</taxon>
        <taxon>Eurotiomycetidae</taxon>
        <taxon>Eurotiales</taxon>
        <taxon>Aspergillaceae</taxon>
        <taxon>Aspergillus</taxon>
        <taxon>Aspergillus subgen. Circumdati</taxon>
    </lineage>
</organism>
<gene>
    <name evidence="2" type="ORF">P170DRAFT_11931</name>
</gene>
<dbReference type="Proteomes" id="UP000234275">
    <property type="component" value="Unassembled WGS sequence"/>
</dbReference>
<comment type="caution">
    <text evidence="2">The sequence shown here is derived from an EMBL/GenBank/DDBJ whole genome shotgun (WGS) entry which is preliminary data.</text>
</comment>
<keyword evidence="3" id="KW-1185">Reference proteome</keyword>
<protein>
    <submittedName>
        <fullName evidence="2">Uncharacterized protein</fullName>
    </submittedName>
</protein>
<name>A0A2I2GN18_9EURO</name>
<feature type="compositionally biased region" description="Basic and acidic residues" evidence="1">
    <location>
        <begin position="264"/>
        <end position="276"/>
    </location>
</feature>
<dbReference type="EMBL" id="MSFO01000001">
    <property type="protein sequence ID" value="PLB54266.1"/>
    <property type="molecule type" value="Genomic_DNA"/>
</dbReference>
<evidence type="ECO:0000256" key="1">
    <source>
        <dbReference type="SAM" id="MobiDB-lite"/>
    </source>
</evidence>
<dbReference type="OrthoDB" id="2446291at2759"/>
<evidence type="ECO:0000313" key="3">
    <source>
        <dbReference type="Proteomes" id="UP000234275"/>
    </source>
</evidence>
<dbReference type="RefSeq" id="XP_024709568.1">
    <property type="nucleotide sequence ID" value="XM_024842352.1"/>
</dbReference>
<dbReference type="GeneID" id="36550047"/>
<dbReference type="AlphaFoldDB" id="A0A2I2GN18"/>
<evidence type="ECO:0000313" key="2">
    <source>
        <dbReference type="EMBL" id="PLB54266.1"/>
    </source>
</evidence>
<reference evidence="2 3" key="1">
    <citation type="submission" date="2016-12" db="EMBL/GenBank/DDBJ databases">
        <title>The genomes of Aspergillus section Nigri reveals drivers in fungal speciation.</title>
        <authorList>
            <consortium name="DOE Joint Genome Institute"/>
            <person name="Vesth T.C."/>
            <person name="Nybo J."/>
            <person name="Theobald S."/>
            <person name="Brandl J."/>
            <person name="Frisvad J.C."/>
            <person name="Nielsen K.F."/>
            <person name="Lyhne E.K."/>
            <person name="Kogle M.E."/>
            <person name="Kuo A."/>
            <person name="Riley R."/>
            <person name="Clum A."/>
            <person name="Nolan M."/>
            <person name="Lipzen A."/>
            <person name="Salamov A."/>
            <person name="Henrissat B."/>
            <person name="Wiebenga A."/>
            <person name="De Vries R.P."/>
            <person name="Grigoriev I.V."/>
            <person name="Mortensen U.H."/>
            <person name="Andersen M.R."/>
            <person name="Baker S.E."/>
        </authorList>
    </citation>
    <scope>NUCLEOTIDE SEQUENCE [LARGE SCALE GENOMIC DNA]</scope>
    <source>
        <strain evidence="2 3">IBT 23096</strain>
    </source>
</reference>
<feature type="compositionally biased region" description="Polar residues" evidence="1">
    <location>
        <begin position="189"/>
        <end position="205"/>
    </location>
</feature>
<feature type="compositionally biased region" description="Polar residues" evidence="1">
    <location>
        <begin position="298"/>
        <end position="330"/>
    </location>
</feature>